<dbReference type="OrthoDB" id="2706316at2"/>
<evidence type="ECO:0000313" key="1">
    <source>
        <dbReference type="EMBL" id="OXS75084.1"/>
    </source>
</evidence>
<dbReference type="STRING" id="1017273.SAMN05443094_10835"/>
<organism evidence="2 3">
    <name type="scientific">Domibacillus enclensis</name>
    <dbReference type="NCBI Taxonomy" id="1017273"/>
    <lineage>
        <taxon>Bacteria</taxon>
        <taxon>Bacillati</taxon>
        <taxon>Bacillota</taxon>
        <taxon>Bacilli</taxon>
        <taxon>Bacillales</taxon>
        <taxon>Bacillaceae</taxon>
        <taxon>Domibacillus</taxon>
    </lineage>
</organism>
<evidence type="ECO:0000313" key="3">
    <source>
        <dbReference type="Proteomes" id="UP000186385"/>
    </source>
</evidence>
<reference evidence="4" key="2">
    <citation type="submission" date="2017-03" db="EMBL/GenBank/DDBJ databases">
        <title>Bacillus sp. V-88(T) DSM27956, whole genome shotgun sequencing project.</title>
        <authorList>
            <person name="Dastager S.G."/>
            <person name="Neurgaonkar P.S."/>
            <person name="Dharne M.S."/>
        </authorList>
    </citation>
    <scope>NUCLEOTIDE SEQUENCE [LARGE SCALE GENOMIC DNA]</scope>
    <source>
        <strain evidence="4">DSM 25145</strain>
    </source>
</reference>
<dbReference type="AlphaFoldDB" id="A0A1N7AU99"/>
<dbReference type="EMBL" id="MWSK01000008">
    <property type="protein sequence ID" value="OXS75084.1"/>
    <property type="molecule type" value="Genomic_DNA"/>
</dbReference>
<accession>A0A1N7AU99</accession>
<keyword evidence="4" id="KW-1185">Reference proteome</keyword>
<evidence type="ECO:0000313" key="2">
    <source>
        <dbReference type="EMBL" id="SIR42644.1"/>
    </source>
</evidence>
<name>A0A1N7AU99_9BACI</name>
<reference evidence="2 3" key="1">
    <citation type="submission" date="2017-01" db="EMBL/GenBank/DDBJ databases">
        <authorList>
            <person name="Mah S.A."/>
            <person name="Swanson W.J."/>
            <person name="Moy G.W."/>
            <person name="Vacquier V.D."/>
        </authorList>
    </citation>
    <scope>NUCLEOTIDE SEQUENCE [LARGE SCALE GENOMIC DNA]</scope>
    <source>
        <strain evidence="2 3">NIO-1016</strain>
    </source>
</reference>
<dbReference type="EMBL" id="FTLX01000008">
    <property type="protein sequence ID" value="SIR42644.1"/>
    <property type="molecule type" value="Genomic_DNA"/>
</dbReference>
<dbReference type="Proteomes" id="UP000215545">
    <property type="component" value="Unassembled WGS sequence"/>
</dbReference>
<dbReference type="Proteomes" id="UP000186385">
    <property type="component" value="Unassembled WGS sequence"/>
</dbReference>
<protein>
    <submittedName>
        <fullName evidence="2">Uncharacterized protein</fullName>
    </submittedName>
</protein>
<gene>
    <name evidence="1" type="ORF">B1B05_15230</name>
    <name evidence="2" type="ORF">SAMN05443094_10835</name>
</gene>
<sequence length="84" mass="9896">MGYVLPIPQYQYNDYRERVLNEASIGYSYIDPASKVTFDKVLRDRSEPQMTLEERRKKRQSEHEAFRVHTAKISGKGFEIDKLA</sequence>
<evidence type="ECO:0000313" key="4">
    <source>
        <dbReference type="Proteomes" id="UP000215545"/>
    </source>
</evidence>
<reference evidence="1" key="3">
    <citation type="submission" date="2017-03" db="EMBL/GenBank/DDBJ databases">
        <authorList>
            <person name="Dastager S.G."/>
            <person name="Neurgaonkar P.S."/>
            <person name="Dharne M.S."/>
        </authorList>
    </citation>
    <scope>NUCLEOTIDE SEQUENCE</scope>
    <source>
        <strain evidence="1">DSM 25145</strain>
    </source>
</reference>
<dbReference type="RefSeq" id="WP_045850652.1">
    <property type="nucleotide sequence ID" value="NZ_FTLX01000008.1"/>
</dbReference>
<proteinExistence type="predicted"/>